<dbReference type="SMART" id="SM00448">
    <property type="entry name" value="REC"/>
    <property type="match status" value="1"/>
</dbReference>
<evidence type="ECO:0000313" key="5">
    <source>
        <dbReference type="Proteomes" id="UP001528040"/>
    </source>
</evidence>
<keyword evidence="5" id="KW-1185">Reference proteome</keyword>
<dbReference type="SUPFAM" id="SSF52172">
    <property type="entry name" value="CheY-like"/>
    <property type="match status" value="1"/>
</dbReference>
<dbReference type="PROSITE" id="PS50110">
    <property type="entry name" value="RESPONSE_REGULATORY"/>
    <property type="match status" value="1"/>
</dbReference>
<comment type="caution">
    <text evidence="4">The sequence shown here is derived from an EMBL/GenBank/DDBJ whole genome shotgun (WGS) entry which is preliminary data.</text>
</comment>
<gene>
    <name evidence="4" type="ORF">O2N63_00265</name>
</gene>
<name>A0ABT4VY72_9RHOB</name>
<dbReference type="InterPro" id="IPR011006">
    <property type="entry name" value="CheY-like_superfamily"/>
</dbReference>
<evidence type="ECO:0000256" key="1">
    <source>
        <dbReference type="ARBA" id="ARBA00022553"/>
    </source>
</evidence>
<keyword evidence="1 2" id="KW-0597">Phosphoprotein</keyword>
<dbReference type="Pfam" id="PF00072">
    <property type="entry name" value="Response_reg"/>
    <property type="match status" value="1"/>
</dbReference>
<dbReference type="PANTHER" id="PTHR44591">
    <property type="entry name" value="STRESS RESPONSE REGULATOR PROTEIN 1"/>
    <property type="match status" value="1"/>
</dbReference>
<protein>
    <submittedName>
        <fullName evidence="4">Response regulator</fullName>
    </submittedName>
</protein>
<dbReference type="CDD" id="cd00156">
    <property type="entry name" value="REC"/>
    <property type="match status" value="1"/>
</dbReference>
<dbReference type="Gene3D" id="3.40.50.2300">
    <property type="match status" value="1"/>
</dbReference>
<sequence length="239" mass="26243">MSDDLERFMMNQPATPDRPLQGKTVLVVEDSRYASEAIRLLCLRSGARIRRADSLASAHRHLRVYRPTIVIVDMGLPDGSGADLIRELAMETCRVSVILAISGDDGAHAAALKAGADRFMTKPLESLAVFQQTVLDLLPQGEGPKGLRELPSDVVHPDEMALQDDLSHMAEIMRDDPDAAEIGYIARFLGGVARTAHDEKLQIAADDLARGGATHTELRQRYDRVAGLIEKRLSERRAL</sequence>
<feature type="modified residue" description="4-aspartylphosphate" evidence="2">
    <location>
        <position position="73"/>
    </location>
</feature>
<accession>A0ABT4VY72</accession>
<evidence type="ECO:0000259" key="3">
    <source>
        <dbReference type="PROSITE" id="PS50110"/>
    </source>
</evidence>
<dbReference type="EMBL" id="JAQIIO010000001">
    <property type="protein sequence ID" value="MDA5092522.1"/>
    <property type="molecule type" value="Genomic_DNA"/>
</dbReference>
<evidence type="ECO:0000313" key="4">
    <source>
        <dbReference type="EMBL" id="MDA5092522.1"/>
    </source>
</evidence>
<dbReference type="Proteomes" id="UP001528040">
    <property type="component" value="Unassembled WGS sequence"/>
</dbReference>
<dbReference type="InterPro" id="IPR050595">
    <property type="entry name" value="Bact_response_regulator"/>
</dbReference>
<dbReference type="InterPro" id="IPR001789">
    <property type="entry name" value="Sig_transdc_resp-reg_receiver"/>
</dbReference>
<dbReference type="RefSeq" id="WP_271051996.1">
    <property type="nucleotide sequence ID" value="NZ_JAQIIO010000001.1"/>
</dbReference>
<proteinExistence type="predicted"/>
<feature type="domain" description="Response regulatory" evidence="3">
    <location>
        <begin position="24"/>
        <end position="137"/>
    </location>
</feature>
<evidence type="ECO:0000256" key="2">
    <source>
        <dbReference type="PROSITE-ProRule" id="PRU00169"/>
    </source>
</evidence>
<reference evidence="4 5" key="1">
    <citation type="submission" date="2023-01" db="EMBL/GenBank/DDBJ databases">
        <authorList>
            <person name="Yoon J.-W."/>
        </authorList>
    </citation>
    <scope>NUCLEOTIDE SEQUENCE [LARGE SCALE GENOMIC DNA]</scope>
    <source>
        <strain evidence="4 5">KMU-50</strain>
    </source>
</reference>
<organism evidence="4 5">
    <name type="scientific">Aliiroseovarius salicola</name>
    <dbReference type="NCBI Taxonomy" id="3009082"/>
    <lineage>
        <taxon>Bacteria</taxon>
        <taxon>Pseudomonadati</taxon>
        <taxon>Pseudomonadota</taxon>
        <taxon>Alphaproteobacteria</taxon>
        <taxon>Rhodobacterales</taxon>
        <taxon>Paracoccaceae</taxon>
        <taxon>Aliiroseovarius</taxon>
    </lineage>
</organism>
<dbReference type="PANTHER" id="PTHR44591:SF3">
    <property type="entry name" value="RESPONSE REGULATORY DOMAIN-CONTAINING PROTEIN"/>
    <property type="match status" value="1"/>
</dbReference>